<sequence>MSIPIVVLGMTGSIGARVTARLKPEYDTIQFITSIARAKSEISTLQAGKSPPSDTDNVGSHNFSQRPQAVIFGRAYSDEAVEELRQHCGGSESGLAWVLSTKESRNRAAKAFPYGGDQDAFNRYADKTTAVTKSLLDQLKREGKLGKDGVYHYGE</sequence>
<gene>
    <name evidence="2" type="ORF">M409DRAFT_20525</name>
</gene>
<protein>
    <recommendedName>
        <fullName evidence="4">NAD(P)-binding domain-containing protein</fullName>
    </recommendedName>
</protein>
<keyword evidence="3" id="KW-1185">Reference proteome</keyword>
<dbReference type="AlphaFoldDB" id="A0A6A6CU29"/>
<dbReference type="OrthoDB" id="3649348at2759"/>
<evidence type="ECO:0008006" key="4">
    <source>
        <dbReference type="Google" id="ProtNLM"/>
    </source>
</evidence>
<evidence type="ECO:0000313" key="3">
    <source>
        <dbReference type="Proteomes" id="UP000799537"/>
    </source>
</evidence>
<accession>A0A6A6CU29</accession>
<organism evidence="2 3">
    <name type="scientific">Zasmidium cellare ATCC 36951</name>
    <dbReference type="NCBI Taxonomy" id="1080233"/>
    <lineage>
        <taxon>Eukaryota</taxon>
        <taxon>Fungi</taxon>
        <taxon>Dikarya</taxon>
        <taxon>Ascomycota</taxon>
        <taxon>Pezizomycotina</taxon>
        <taxon>Dothideomycetes</taxon>
        <taxon>Dothideomycetidae</taxon>
        <taxon>Mycosphaerellales</taxon>
        <taxon>Mycosphaerellaceae</taxon>
        <taxon>Zasmidium</taxon>
    </lineage>
</organism>
<dbReference type="Proteomes" id="UP000799537">
    <property type="component" value="Unassembled WGS sequence"/>
</dbReference>
<evidence type="ECO:0000256" key="1">
    <source>
        <dbReference type="SAM" id="MobiDB-lite"/>
    </source>
</evidence>
<dbReference type="RefSeq" id="XP_033670188.1">
    <property type="nucleotide sequence ID" value="XM_033805430.1"/>
</dbReference>
<name>A0A6A6CU29_ZASCE</name>
<dbReference type="GeneID" id="54558702"/>
<dbReference type="EMBL" id="ML993588">
    <property type="protein sequence ID" value="KAF2169299.1"/>
    <property type="molecule type" value="Genomic_DNA"/>
</dbReference>
<proteinExistence type="predicted"/>
<reference evidence="2" key="1">
    <citation type="journal article" date="2020" name="Stud. Mycol.">
        <title>101 Dothideomycetes genomes: a test case for predicting lifestyles and emergence of pathogens.</title>
        <authorList>
            <person name="Haridas S."/>
            <person name="Albert R."/>
            <person name="Binder M."/>
            <person name="Bloem J."/>
            <person name="Labutti K."/>
            <person name="Salamov A."/>
            <person name="Andreopoulos B."/>
            <person name="Baker S."/>
            <person name="Barry K."/>
            <person name="Bills G."/>
            <person name="Bluhm B."/>
            <person name="Cannon C."/>
            <person name="Castanera R."/>
            <person name="Culley D."/>
            <person name="Daum C."/>
            <person name="Ezra D."/>
            <person name="Gonzalez J."/>
            <person name="Henrissat B."/>
            <person name="Kuo A."/>
            <person name="Liang C."/>
            <person name="Lipzen A."/>
            <person name="Lutzoni F."/>
            <person name="Magnuson J."/>
            <person name="Mondo S."/>
            <person name="Nolan M."/>
            <person name="Ohm R."/>
            <person name="Pangilinan J."/>
            <person name="Park H.-J."/>
            <person name="Ramirez L."/>
            <person name="Alfaro M."/>
            <person name="Sun H."/>
            <person name="Tritt A."/>
            <person name="Yoshinaga Y."/>
            <person name="Zwiers L.-H."/>
            <person name="Turgeon B."/>
            <person name="Goodwin S."/>
            <person name="Spatafora J."/>
            <person name="Crous P."/>
            <person name="Grigoriev I."/>
        </authorList>
    </citation>
    <scope>NUCLEOTIDE SEQUENCE</scope>
    <source>
        <strain evidence="2">ATCC 36951</strain>
    </source>
</reference>
<feature type="region of interest" description="Disordered" evidence="1">
    <location>
        <begin position="43"/>
        <end position="63"/>
    </location>
</feature>
<evidence type="ECO:0000313" key="2">
    <source>
        <dbReference type="EMBL" id="KAF2169299.1"/>
    </source>
</evidence>